<dbReference type="SMART" id="SM00346">
    <property type="entry name" value="HTH_ICLR"/>
    <property type="match status" value="1"/>
</dbReference>
<dbReference type="InterPro" id="IPR050707">
    <property type="entry name" value="HTH_MetabolicPath_Reg"/>
</dbReference>
<gene>
    <name evidence="6" type="ORF">F4X14_14845</name>
</gene>
<dbReference type="Gene3D" id="1.10.10.10">
    <property type="entry name" value="Winged helix-like DNA-binding domain superfamily/Winged helix DNA-binding domain"/>
    <property type="match status" value="1"/>
</dbReference>
<dbReference type="Gene3D" id="3.30.450.40">
    <property type="match status" value="1"/>
</dbReference>
<protein>
    <submittedName>
        <fullName evidence="6">IclR family transcriptional regulator</fullName>
    </submittedName>
</protein>
<evidence type="ECO:0000259" key="5">
    <source>
        <dbReference type="PROSITE" id="PS51078"/>
    </source>
</evidence>
<accession>A0A6B1D9N3</accession>
<evidence type="ECO:0000256" key="1">
    <source>
        <dbReference type="ARBA" id="ARBA00023015"/>
    </source>
</evidence>
<evidence type="ECO:0000259" key="4">
    <source>
        <dbReference type="PROSITE" id="PS51077"/>
    </source>
</evidence>
<sequence length="282" mass="31207">MLLYDAAEDIHHNFSGINNNMTDKRHRTVVAVERAVDVLLYLAKRSIPAGVTDLAKDLNLSRGAAHRYLTSLVEKGLAIQHQETDKYSLGPSVLILSQAFLHQLSFRSRALPYMNDLHQLSGETVSLAVRYQDRRICVDQIEGTNPLRYKAEIGKPYHLYYGSPGKVILANLSEHEIKTILQDPNLRLPATDAPVDREALLKELSQIRKQGFATSIGETLSGLSGVSAVIKDHTGEVVGTVGISGLSLRFTPERMAEFGSMVKEAAQEISKELGYLIANREE</sequence>
<dbReference type="GO" id="GO:0003677">
    <property type="term" value="F:DNA binding"/>
    <property type="evidence" value="ECO:0007669"/>
    <property type="project" value="UniProtKB-KW"/>
</dbReference>
<dbReference type="EMBL" id="VXMH01000076">
    <property type="protein sequence ID" value="MYC96239.1"/>
    <property type="molecule type" value="Genomic_DNA"/>
</dbReference>
<keyword evidence="1" id="KW-0805">Transcription regulation</keyword>
<dbReference type="AlphaFoldDB" id="A0A6B1D9N3"/>
<name>A0A6B1D9N3_9CHLR</name>
<dbReference type="InterPro" id="IPR036390">
    <property type="entry name" value="WH_DNA-bd_sf"/>
</dbReference>
<dbReference type="Pfam" id="PF09339">
    <property type="entry name" value="HTH_IclR"/>
    <property type="match status" value="1"/>
</dbReference>
<evidence type="ECO:0000256" key="3">
    <source>
        <dbReference type="ARBA" id="ARBA00023163"/>
    </source>
</evidence>
<dbReference type="PANTHER" id="PTHR30136:SF24">
    <property type="entry name" value="HTH-TYPE TRANSCRIPTIONAL REPRESSOR ALLR"/>
    <property type="match status" value="1"/>
</dbReference>
<comment type="caution">
    <text evidence="6">The sequence shown here is derived from an EMBL/GenBank/DDBJ whole genome shotgun (WGS) entry which is preliminary data.</text>
</comment>
<dbReference type="Pfam" id="PF01614">
    <property type="entry name" value="IclR_C"/>
    <property type="match status" value="1"/>
</dbReference>
<dbReference type="InterPro" id="IPR014757">
    <property type="entry name" value="Tscrpt_reg_IclR_C"/>
</dbReference>
<feature type="domain" description="HTH iclR-type" evidence="4">
    <location>
        <begin position="29"/>
        <end position="91"/>
    </location>
</feature>
<dbReference type="InterPro" id="IPR005471">
    <property type="entry name" value="Tscrpt_reg_IclR_N"/>
</dbReference>
<organism evidence="6">
    <name type="scientific">Caldilineaceae bacterium SB0661_bin_32</name>
    <dbReference type="NCBI Taxonomy" id="2605255"/>
    <lineage>
        <taxon>Bacteria</taxon>
        <taxon>Bacillati</taxon>
        <taxon>Chloroflexota</taxon>
        <taxon>Caldilineae</taxon>
        <taxon>Caldilineales</taxon>
        <taxon>Caldilineaceae</taxon>
    </lineage>
</organism>
<keyword evidence="3" id="KW-0804">Transcription</keyword>
<proteinExistence type="predicted"/>
<dbReference type="SUPFAM" id="SSF46785">
    <property type="entry name" value="Winged helix' DNA-binding domain"/>
    <property type="match status" value="1"/>
</dbReference>
<dbReference type="GO" id="GO:0003700">
    <property type="term" value="F:DNA-binding transcription factor activity"/>
    <property type="evidence" value="ECO:0007669"/>
    <property type="project" value="TreeGrafter"/>
</dbReference>
<dbReference type="SUPFAM" id="SSF55781">
    <property type="entry name" value="GAF domain-like"/>
    <property type="match status" value="1"/>
</dbReference>
<dbReference type="PROSITE" id="PS51077">
    <property type="entry name" value="HTH_ICLR"/>
    <property type="match status" value="1"/>
</dbReference>
<keyword evidence="2" id="KW-0238">DNA-binding</keyword>
<evidence type="ECO:0000313" key="6">
    <source>
        <dbReference type="EMBL" id="MYC96239.1"/>
    </source>
</evidence>
<feature type="domain" description="IclR-ED" evidence="5">
    <location>
        <begin position="92"/>
        <end position="275"/>
    </location>
</feature>
<reference evidence="6" key="1">
    <citation type="submission" date="2019-09" db="EMBL/GenBank/DDBJ databases">
        <title>Characterisation of the sponge microbiome using genome-centric metagenomics.</title>
        <authorList>
            <person name="Engelberts J.P."/>
            <person name="Robbins S.J."/>
            <person name="De Goeij J.M."/>
            <person name="Aranda M."/>
            <person name="Bell S.C."/>
            <person name="Webster N.S."/>
        </authorList>
    </citation>
    <scope>NUCLEOTIDE SEQUENCE</scope>
    <source>
        <strain evidence="6">SB0661_bin_32</strain>
    </source>
</reference>
<dbReference type="GO" id="GO:0045892">
    <property type="term" value="P:negative regulation of DNA-templated transcription"/>
    <property type="evidence" value="ECO:0007669"/>
    <property type="project" value="TreeGrafter"/>
</dbReference>
<evidence type="ECO:0000256" key="2">
    <source>
        <dbReference type="ARBA" id="ARBA00023125"/>
    </source>
</evidence>
<dbReference type="PANTHER" id="PTHR30136">
    <property type="entry name" value="HELIX-TURN-HELIX TRANSCRIPTIONAL REGULATOR, ICLR FAMILY"/>
    <property type="match status" value="1"/>
</dbReference>
<dbReference type="InterPro" id="IPR036388">
    <property type="entry name" value="WH-like_DNA-bd_sf"/>
</dbReference>
<dbReference type="PROSITE" id="PS51078">
    <property type="entry name" value="ICLR_ED"/>
    <property type="match status" value="1"/>
</dbReference>
<dbReference type="InterPro" id="IPR029016">
    <property type="entry name" value="GAF-like_dom_sf"/>
</dbReference>